<gene>
    <name evidence="1" type="ORF">JE024_15365</name>
</gene>
<evidence type="ECO:0000313" key="2">
    <source>
        <dbReference type="Proteomes" id="UP000664109"/>
    </source>
</evidence>
<name>A0ABS2UR92_9ACTN</name>
<proteinExistence type="predicted"/>
<dbReference type="EMBL" id="JAFEJA010000001">
    <property type="protein sequence ID" value="MBM9620092.1"/>
    <property type="molecule type" value="Genomic_DNA"/>
</dbReference>
<organism evidence="1 2">
    <name type="scientific">Streptomyces zhihengii</name>
    <dbReference type="NCBI Taxonomy" id="1818004"/>
    <lineage>
        <taxon>Bacteria</taxon>
        <taxon>Bacillati</taxon>
        <taxon>Actinomycetota</taxon>
        <taxon>Actinomycetes</taxon>
        <taxon>Kitasatosporales</taxon>
        <taxon>Streptomycetaceae</taxon>
        <taxon>Streptomyces</taxon>
    </lineage>
</organism>
<sequence length="91" mass="9402">MDALERGDPGGGALVVRCIGGVVTAGDRLRPDSGGRADRGFVLRRIEKYPGVFWDALTPPHAARVELAGADPRALRRGDVLVVIGAASGPG</sequence>
<dbReference type="RefSeq" id="WP_205374127.1">
    <property type="nucleotide sequence ID" value="NZ_JAFEJA010000001.1"/>
</dbReference>
<evidence type="ECO:0000313" key="1">
    <source>
        <dbReference type="EMBL" id="MBM9620092.1"/>
    </source>
</evidence>
<keyword evidence="2" id="KW-1185">Reference proteome</keyword>
<reference evidence="1 2" key="1">
    <citation type="journal article" date="2016" name="Arch. Microbiol.">
        <title>Streptomyces zhihengii sp. nov., isolated from rhizospheric soil of Psammosilene tunicoides.</title>
        <authorList>
            <person name="Huang M.J."/>
            <person name="Fei J.J."/>
            <person name="Salam N."/>
            <person name="Kim C.J."/>
            <person name="Hozzein W.N."/>
            <person name="Xiao M."/>
            <person name="Huang H.Q."/>
            <person name="Li W.J."/>
        </authorList>
    </citation>
    <scope>NUCLEOTIDE SEQUENCE [LARGE SCALE GENOMIC DNA]</scope>
    <source>
        <strain evidence="1 2">YIM T102</strain>
    </source>
</reference>
<comment type="caution">
    <text evidence="1">The sequence shown here is derived from an EMBL/GenBank/DDBJ whole genome shotgun (WGS) entry which is preliminary data.</text>
</comment>
<accession>A0ABS2UR92</accession>
<protein>
    <submittedName>
        <fullName evidence="1">Uncharacterized protein</fullName>
    </submittedName>
</protein>
<dbReference type="Proteomes" id="UP000664109">
    <property type="component" value="Unassembled WGS sequence"/>
</dbReference>